<dbReference type="STRING" id="909613.UO65_3740"/>
<name>W7IWX2_9PSEU</name>
<dbReference type="InterPro" id="IPR021903">
    <property type="entry name" value="DUF3515"/>
</dbReference>
<dbReference type="Proteomes" id="UP000019277">
    <property type="component" value="Unassembled WGS sequence"/>
</dbReference>
<organism evidence="1 2">
    <name type="scientific">Actinokineospora spheciospongiae</name>
    <dbReference type="NCBI Taxonomy" id="909613"/>
    <lineage>
        <taxon>Bacteria</taxon>
        <taxon>Bacillati</taxon>
        <taxon>Actinomycetota</taxon>
        <taxon>Actinomycetes</taxon>
        <taxon>Pseudonocardiales</taxon>
        <taxon>Pseudonocardiaceae</taxon>
        <taxon>Actinokineospora</taxon>
    </lineage>
</organism>
<dbReference type="eggNOG" id="ENOG50336I4">
    <property type="taxonomic scope" value="Bacteria"/>
</dbReference>
<evidence type="ECO:0000313" key="2">
    <source>
        <dbReference type="Proteomes" id="UP000019277"/>
    </source>
</evidence>
<dbReference type="AlphaFoldDB" id="W7IWX2"/>
<evidence type="ECO:0000313" key="1">
    <source>
        <dbReference type="EMBL" id="EWC60956.1"/>
    </source>
</evidence>
<accession>W7IWX2</accession>
<reference evidence="1 2" key="1">
    <citation type="journal article" date="2014" name="Genome Announc.">
        <title>Draft Genome Sequence of the Antitrypanosomally Active Sponge-Associated Bacterium Actinokineospora sp. Strain EG49.</title>
        <authorList>
            <person name="Harjes J."/>
            <person name="Ryu T."/>
            <person name="Abdelmohsen U.R."/>
            <person name="Moitinho-Silva L."/>
            <person name="Horn H."/>
            <person name="Ravasi T."/>
            <person name="Hentschel U."/>
        </authorList>
    </citation>
    <scope>NUCLEOTIDE SEQUENCE [LARGE SCALE GENOMIC DNA]</scope>
    <source>
        <strain evidence="1 2">EG49</strain>
    </source>
</reference>
<proteinExistence type="predicted"/>
<dbReference type="PATRIC" id="fig|909613.9.peg.3741"/>
<gene>
    <name evidence="1" type="ORF">UO65_3740</name>
</gene>
<dbReference type="EMBL" id="AYXG01000137">
    <property type="protein sequence ID" value="EWC60956.1"/>
    <property type="molecule type" value="Genomic_DNA"/>
</dbReference>
<keyword evidence="2" id="KW-1185">Reference proteome</keyword>
<dbReference type="Pfam" id="PF12028">
    <property type="entry name" value="DUF3515"/>
    <property type="match status" value="1"/>
</dbReference>
<protein>
    <submittedName>
        <fullName evidence="1">Secreted protein</fullName>
    </submittedName>
</protein>
<dbReference type="RefSeq" id="WP_052021327.1">
    <property type="nucleotide sequence ID" value="NZ_AYXG01000137.1"/>
</dbReference>
<sequence>MNAPTTPAPAAGPSRRAVVAAAVLVALLVAGVVLASRFLGPADTAAQDPTASNPMAAPRTGPVGLVPVEAPDAGSPSCASLVGQLTGALPNGDGTLEKLPVADPAPAGAVVWGDRVAEPVVLRCGLSKPGELTPTAQLRVVSGVQWLPVEGTGASTWFAVDRPVYVALTLPDGLGTGPLQTVSEVVGRVLPAQPVRP</sequence>
<comment type="caution">
    <text evidence="1">The sequence shown here is derived from an EMBL/GenBank/DDBJ whole genome shotgun (WGS) entry which is preliminary data.</text>
</comment>